<gene>
    <name evidence="3" type="ORF">MYCIT1_LOCUS25354</name>
</gene>
<protein>
    <submittedName>
        <fullName evidence="3">Uncharacterized protein</fullName>
    </submittedName>
</protein>
<feature type="region of interest" description="Disordered" evidence="1">
    <location>
        <begin position="70"/>
        <end position="116"/>
    </location>
</feature>
<evidence type="ECO:0000256" key="1">
    <source>
        <dbReference type="SAM" id="MobiDB-lite"/>
    </source>
</evidence>
<comment type="caution">
    <text evidence="3">The sequence shown here is derived from an EMBL/GenBank/DDBJ whole genome shotgun (WGS) entry which is preliminary data.</text>
</comment>
<organism evidence="3 4">
    <name type="scientific">Mycena citricolor</name>
    <dbReference type="NCBI Taxonomy" id="2018698"/>
    <lineage>
        <taxon>Eukaryota</taxon>
        <taxon>Fungi</taxon>
        <taxon>Dikarya</taxon>
        <taxon>Basidiomycota</taxon>
        <taxon>Agaricomycotina</taxon>
        <taxon>Agaricomycetes</taxon>
        <taxon>Agaricomycetidae</taxon>
        <taxon>Agaricales</taxon>
        <taxon>Marasmiineae</taxon>
        <taxon>Mycenaceae</taxon>
        <taxon>Mycena</taxon>
    </lineage>
</organism>
<feature type="region of interest" description="Disordered" evidence="1">
    <location>
        <begin position="292"/>
        <end position="321"/>
    </location>
</feature>
<proteinExistence type="predicted"/>
<name>A0AAD2HL18_9AGAR</name>
<evidence type="ECO:0000313" key="3">
    <source>
        <dbReference type="EMBL" id="CAK5276798.1"/>
    </source>
</evidence>
<dbReference type="Proteomes" id="UP001295794">
    <property type="component" value="Unassembled WGS sequence"/>
</dbReference>
<evidence type="ECO:0000313" key="4">
    <source>
        <dbReference type="Proteomes" id="UP001295794"/>
    </source>
</evidence>
<feature type="transmembrane region" description="Helical" evidence="2">
    <location>
        <begin position="16"/>
        <end position="41"/>
    </location>
</feature>
<dbReference type="AlphaFoldDB" id="A0AAD2HL18"/>
<reference evidence="3" key="1">
    <citation type="submission" date="2023-11" db="EMBL/GenBank/DDBJ databases">
        <authorList>
            <person name="De Vega J J."/>
            <person name="De Vega J J."/>
        </authorList>
    </citation>
    <scope>NUCLEOTIDE SEQUENCE</scope>
</reference>
<feature type="compositionally biased region" description="Pro residues" evidence="1">
    <location>
        <begin position="264"/>
        <end position="278"/>
    </location>
</feature>
<keyword evidence="2" id="KW-1133">Transmembrane helix</keyword>
<feature type="region of interest" description="Disordered" evidence="1">
    <location>
        <begin position="191"/>
        <end position="278"/>
    </location>
</feature>
<feature type="compositionally biased region" description="Basic residues" evidence="1">
    <location>
        <begin position="238"/>
        <end position="247"/>
    </location>
</feature>
<keyword evidence="2" id="KW-0472">Membrane</keyword>
<keyword evidence="2" id="KW-0812">Transmembrane</keyword>
<evidence type="ECO:0000256" key="2">
    <source>
        <dbReference type="SAM" id="Phobius"/>
    </source>
</evidence>
<sequence>MPPSHLTTRGLALNHIPAVVVIVLASVLASIVAVLFVYIIIKICCRTRPSAESREQAQQREPDGEAVVSILNKEGGGGNPSSFDLKREDSTSTNLHTRTNPPPAPERPVSPSRRRGGYHVPLLNPSFLFPARASNSGSVFREEGIWPPPRQESLFVDPLSHPLPEEFTQLVSTIMGAVDTDNLRLRMDSTFSGSSSTATVTSGPHAPATPSPSVAAVAAPAGVTRTPSRRSSSLSRGARTHAPRRLRLSASTPSLLVSEETDPHWPPTPGPSVSDPPPPAVVVGIVSPAWPVRPPTPGPSPLKGALAVAGPKRPATSDGSKAVANWLERTPKRPGTSPGLSSSF</sequence>
<keyword evidence="4" id="KW-1185">Reference proteome</keyword>
<feature type="compositionally biased region" description="Low complexity" evidence="1">
    <location>
        <begin position="191"/>
        <end position="237"/>
    </location>
</feature>
<dbReference type="EMBL" id="CAVNYO010000413">
    <property type="protein sequence ID" value="CAK5276798.1"/>
    <property type="molecule type" value="Genomic_DNA"/>
</dbReference>
<accession>A0AAD2HL18</accession>